<dbReference type="EMBL" id="JAVXUP010000950">
    <property type="protein sequence ID" value="KAK3018198.1"/>
    <property type="molecule type" value="Genomic_DNA"/>
</dbReference>
<feature type="region of interest" description="Disordered" evidence="1">
    <location>
        <begin position="1"/>
        <end position="20"/>
    </location>
</feature>
<dbReference type="PANTHER" id="PTHR33472">
    <property type="entry name" value="OS01G0106600 PROTEIN"/>
    <property type="match status" value="1"/>
</dbReference>
<dbReference type="AlphaFoldDB" id="A0AA88W1X1"/>
<evidence type="ECO:0000313" key="3">
    <source>
        <dbReference type="Proteomes" id="UP001188597"/>
    </source>
</evidence>
<dbReference type="PANTHER" id="PTHR33472:SF28">
    <property type="entry name" value="BROMO AND FHA DOMAIN-CONTAINING PROTEIN DDB_G0267958"/>
    <property type="match status" value="1"/>
</dbReference>
<accession>A0AA88W1X1</accession>
<keyword evidence="3" id="KW-1185">Reference proteome</keyword>
<name>A0AA88W1X1_9ASTE</name>
<reference evidence="2" key="1">
    <citation type="submission" date="2022-12" db="EMBL/GenBank/DDBJ databases">
        <title>Draft genome assemblies for two species of Escallonia (Escalloniales).</title>
        <authorList>
            <person name="Chanderbali A."/>
            <person name="Dervinis C."/>
            <person name="Anghel I."/>
            <person name="Soltis D."/>
            <person name="Soltis P."/>
            <person name="Zapata F."/>
        </authorList>
    </citation>
    <scope>NUCLEOTIDE SEQUENCE</scope>
    <source>
        <strain evidence="2">UCBG64.0493</strain>
        <tissue evidence="2">Leaf</tissue>
    </source>
</reference>
<evidence type="ECO:0000256" key="1">
    <source>
        <dbReference type="SAM" id="MobiDB-lite"/>
    </source>
</evidence>
<sequence length="172" mass="19401">MEGENKQKQQQLDREIRDMISSLTRRLTDLQQHVQKPGATDSSRHMHLNDDGQFLDDGDDHGGIRIITLAGSNLGATMRRELDVENPSRHQEIDEENDEPLSMSTFVNSNFQAINNSIMLGGSYSTNDPGVHVDVSDYMEEQQAYHNKHGKKGSKKKDKEASKSDHHTQVSD</sequence>
<organism evidence="2 3">
    <name type="scientific">Escallonia herrerae</name>
    <dbReference type="NCBI Taxonomy" id="1293975"/>
    <lineage>
        <taxon>Eukaryota</taxon>
        <taxon>Viridiplantae</taxon>
        <taxon>Streptophyta</taxon>
        <taxon>Embryophyta</taxon>
        <taxon>Tracheophyta</taxon>
        <taxon>Spermatophyta</taxon>
        <taxon>Magnoliopsida</taxon>
        <taxon>eudicotyledons</taxon>
        <taxon>Gunneridae</taxon>
        <taxon>Pentapetalae</taxon>
        <taxon>asterids</taxon>
        <taxon>campanulids</taxon>
        <taxon>Escalloniales</taxon>
        <taxon>Escalloniaceae</taxon>
        <taxon>Escallonia</taxon>
    </lineage>
</organism>
<gene>
    <name evidence="2" type="ORF">RJ639_002891</name>
</gene>
<feature type="compositionally biased region" description="Basic and acidic residues" evidence="1">
    <location>
        <begin position="1"/>
        <end position="18"/>
    </location>
</feature>
<feature type="compositionally biased region" description="Basic residues" evidence="1">
    <location>
        <begin position="146"/>
        <end position="156"/>
    </location>
</feature>
<feature type="compositionally biased region" description="Basic and acidic residues" evidence="1">
    <location>
        <begin position="157"/>
        <end position="172"/>
    </location>
</feature>
<evidence type="ECO:0000313" key="2">
    <source>
        <dbReference type="EMBL" id="KAK3018198.1"/>
    </source>
</evidence>
<feature type="region of interest" description="Disordered" evidence="1">
    <location>
        <begin position="32"/>
        <end position="56"/>
    </location>
</feature>
<proteinExistence type="predicted"/>
<protein>
    <submittedName>
        <fullName evidence="2">Uncharacterized protein</fullName>
    </submittedName>
</protein>
<feature type="region of interest" description="Disordered" evidence="1">
    <location>
        <begin position="130"/>
        <end position="172"/>
    </location>
</feature>
<dbReference type="Proteomes" id="UP001188597">
    <property type="component" value="Unassembled WGS sequence"/>
</dbReference>
<comment type="caution">
    <text evidence="2">The sequence shown here is derived from an EMBL/GenBank/DDBJ whole genome shotgun (WGS) entry which is preliminary data.</text>
</comment>